<comment type="caution">
    <text evidence="8">The sequence shown here is derived from an EMBL/GenBank/DDBJ whole genome shotgun (WGS) entry which is preliminary data.</text>
</comment>
<dbReference type="GO" id="GO:0006260">
    <property type="term" value="P:DNA replication"/>
    <property type="evidence" value="ECO:0007669"/>
    <property type="project" value="UniProtKB-KW"/>
</dbReference>
<protein>
    <recommendedName>
        <fullName evidence="2 6">Nuclease SbcCD subunit D</fullName>
    </recommendedName>
</protein>
<dbReference type="AlphaFoldDB" id="A0A9D1KZ65"/>
<evidence type="ECO:0000256" key="2">
    <source>
        <dbReference type="ARBA" id="ARBA00013365"/>
    </source>
</evidence>
<keyword evidence="6" id="KW-0235">DNA replication</keyword>
<dbReference type="InterPro" id="IPR041796">
    <property type="entry name" value="Mre11_N"/>
</dbReference>
<comment type="subunit">
    <text evidence="6">Heterodimer of SbcC and SbcD.</text>
</comment>
<reference evidence="8" key="2">
    <citation type="journal article" date="2021" name="PeerJ">
        <title>Extensive microbial diversity within the chicken gut microbiome revealed by metagenomics and culture.</title>
        <authorList>
            <person name="Gilroy R."/>
            <person name="Ravi A."/>
            <person name="Getino M."/>
            <person name="Pursley I."/>
            <person name="Horton D.L."/>
            <person name="Alikhan N.F."/>
            <person name="Baker D."/>
            <person name="Gharbi K."/>
            <person name="Hall N."/>
            <person name="Watson M."/>
            <person name="Adriaenssens E.M."/>
            <person name="Foster-Nyarko E."/>
            <person name="Jarju S."/>
            <person name="Secka A."/>
            <person name="Antonio M."/>
            <person name="Oren A."/>
            <person name="Chaudhuri R.R."/>
            <person name="La Ragione R."/>
            <person name="Hildebrand F."/>
            <person name="Pallen M.J."/>
        </authorList>
    </citation>
    <scope>NUCLEOTIDE SEQUENCE</scope>
    <source>
        <strain evidence="8">CHK195-11698</strain>
    </source>
</reference>
<gene>
    <name evidence="6 8" type="primary">sbcD</name>
    <name evidence="8" type="ORF">IAD15_04075</name>
</gene>
<dbReference type="EMBL" id="DVMJ01000030">
    <property type="protein sequence ID" value="HIU13228.1"/>
    <property type="molecule type" value="Genomic_DNA"/>
</dbReference>
<evidence type="ECO:0000256" key="6">
    <source>
        <dbReference type="RuleBase" id="RU363069"/>
    </source>
</evidence>
<dbReference type="SUPFAM" id="SSF56300">
    <property type="entry name" value="Metallo-dependent phosphatases"/>
    <property type="match status" value="1"/>
</dbReference>
<comment type="function">
    <text evidence="6">SbcCD cleaves DNA hairpin structures. These structures can inhibit DNA replication and are intermediates in certain DNA recombination reactions. The complex acts as a 3'-&gt;5' double strand exonuclease that can open hairpins. It also has a 5' single-strand endonuclease activity.</text>
</comment>
<evidence type="ECO:0000313" key="9">
    <source>
        <dbReference type="Proteomes" id="UP000824175"/>
    </source>
</evidence>
<keyword evidence="4 6" id="KW-0378">Hydrolase</keyword>
<comment type="similarity">
    <text evidence="1 6">Belongs to the SbcD family.</text>
</comment>
<sequence length="364" mass="41703">MRFLHLADLHLGKMLYGYSLIEDQRYFLKQILDGLEKHRIDAIILAGDIYDRAIPSQEAIDLFDAFVDALINEKHCPIFCISGNHDSASRLNFASRILAKRQLYIQTHLYPTLQPITVQDTDGELDIYLLPFFKRSDLRGLLGVDEHLSMAELFHLYMEKQTIDPQRRSLLVAHGFVQNGASDPAAEVGGVEWMDSHDLAAFGYVALGHLHETHQVKEKIHYGGSPLVYALDEAAQHKALLIVDYQKEAMIEEWTIEPLRKVYSLENHFAYFLKQPPNEDYVFIYLNDEHMYPNAASQIRQIYSHLLGLTYTFSLRPADSALPVREVRSHSTSALFNLFYEELNEAKPSEKQLAIIEKMLGGDH</sequence>
<evidence type="ECO:0000256" key="5">
    <source>
        <dbReference type="ARBA" id="ARBA00022839"/>
    </source>
</evidence>
<dbReference type="InterPro" id="IPR029052">
    <property type="entry name" value="Metallo-depent_PP-like"/>
</dbReference>
<evidence type="ECO:0000256" key="1">
    <source>
        <dbReference type="ARBA" id="ARBA00010555"/>
    </source>
</evidence>
<proteinExistence type="inferred from homology"/>
<dbReference type="InterPro" id="IPR004843">
    <property type="entry name" value="Calcineurin-like_PHP"/>
</dbReference>
<evidence type="ECO:0000256" key="4">
    <source>
        <dbReference type="ARBA" id="ARBA00022801"/>
    </source>
</evidence>
<dbReference type="NCBIfam" id="TIGR00619">
    <property type="entry name" value="sbcd"/>
    <property type="match status" value="1"/>
</dbReference>
<keyword evidence="6" id="KW-0233">DNA recombination</keyword>
<accession>A0A9D1KZ65</accession>
<evidence type="ECO:0000259" key="7">
    <source>
        <dbReference type="Pfam" id="PF00149"/>
    </source>
</evidence>
<organism evidence="8 9">
    <name type="scientific">Candidatus Fimiplasma intestinipullorum</name>
    <dbReference type="NCBI Taxonomy" id="2840825"/>
    <lineage>
        <taxon>Bacteria</taxon>
        <taxon>Bacillati</taxon>
        <taxon>Bacillota</taxon>
        <taxon>Clostridia</taxon>
        <taxon>Eubacteriales</taxon>
        <taxon>Candidatus Fimiplasma</taxon>
    </lineage>
</organism>
<dbReference type="CDD" id="cd00840">
    <property type="entry name" value="MPP_Mre11_N"/>
    <property type="match status" value="1"/>
</dbReference>
<dbReference type="InterPro" id="IPR050535">
    <property type="entry name" value="DNA_Repair-Maintenance_Comp"/>
</dbReference>
<keyword evidence="5 6" id="KW-0269">Exonuclease</keyword>
<dbReference type="PANTHER" id="PTHR30337">
    <property type="entry name" value="COMPONENT OF ATP-DEPENDENT DSDNA EXONUCLEASE"/>
    <property type="match status" value="1"/>
</dbReference>
<feature type="domain" description="Calcineurin-like phosphoesterase" evidence="7">
    <location>
        <begin position="1"/>
        <end position="212"/>
    </location>
</feature>
<dbReference type="Gene3D" id="3.60.21.10">
    <property type="match status" value="1"/>
</dbReference>
<dbReference type="InterPro" id="IPR004593">
    <property type="entry name" value="SbcD"/>
</dbReference>
<dbReference type="GO" id="GO:0008408">
    <property type="term" value="F:3'-5' exonuclease activity"/>
    <property type="evidence" value="ECO:0007669"/>
    <property type="project" value="InterPro"/>
</dbReference>
<evidence type="ECO:0000313" key="8">
    <source>
        <dbReference type="EMBL" id="HIU13228.1"/>
    </source>
</evidence>
<reference evidence="8" key="1">
    <citation type="submission" date="2020-10" db="EMBL/GenBank/DDBJ databases">
        <authorList>
            <person name="Gilroy R."/>
        </authorList>
    </citation>
    <scope>NUCLEOTIDE SEQUENCE</scope>
    <source>
        <strain evidence="8">CHK195-11698</strain>
    </source>
</reference>
<dbReference type="Pfam" id="PF00149">
    <property type="entry name" value="Metallophos"/>
    <property type="match status" value="1"/>
</dbReference>
<keyword evidence="3 6" id="KW-0540">Nuclease</keyword>
<dbReference type="PANTHER" id="PTHR30337:SF0">
    <property type="entry name" value="NUCLEASE SBCCD SUBUNIT D"/>
    <property type="match status" value="1"/>
</dbReference>
<dbReference type="GO" id="GO:0006310">
    <property type="term" value="P:DNA recombination"/>
    <property type="evidence" value="ECO:0007669"/>
    <property type="project" value="UniProtKB-KW"/>
</dbReference>
<keyword evidence="6" id="KW-0255">Endonuclease</keyword>
<evidence type="ECO:0000256" key="3">
    <source>
        <dbReference type="ARBA" id="ARBA00022722"/>
    </source>
</evidence>
<name>A0A9D1KZ65_9FIRM</name>
<dbReference type="GO" id="GO:0004519">
    <property type="term" value="F:endonuclease activity"/>
    <property type="evidence" value="ECO:0007669"/>
    <property type="project" value="UniProtKB-KW"/>
</dbReference>
<dbReference type="Proteomes" id="UP000824175">
    <property type="component" value="Unassembled WGS sequence"/>
</dbReference>